<comment type="caution">
    <text evidence="2">The sequence shown here is derived from an EMBL/GenBank/DDBJ whole genome shotgun (WGS) entry which is preliminary data.</text>
</comment>
<keyword evidence="3" id="KW-1185">Reference proteome</keyword>
<dbReference type="EMBL" id="BGPR01011722">
    <property type="protein sequence ID" value="GBN52649.1"/>
    <property type="molecule type" value="Genomic_DNA"/>
</dbReference>
<proteinExistence type="predicted"/>
<gene>
    <name evidence="2" type="ORF">AVEN_40257_1</name>
</gene>
<name>A0A4Y2PNF1_ARAVE</name>
<organism evidence="2 3">
    <name type="scientific">Araneus ventricosus</name>
    <name type="common">Orbweaver spider</name>
    <name type="synonym">Epeira ventricosa</name>
    <dbReference type="NCBI Taxonomy" id="182803"/>
    <lineage>
        <taxon>Eukaryota</taxon>
        <taxon>Metazoa</taxon>
        <taxon>Ecdysozoa</taxon>
        <taxon>Arthropoda</taxon>
        <taxon>Chelicerata</taxon>
        <taxon>Arachnida</taxon>
        <taxon>Araneae</taxon>
        <taxon>Araneomorphae</taxon>
        <taxon>Entelegynae</taxon>
        <taxon>Araneoidea</taxon>
        <taxon>Araneidae</taxon>
        <taxon>Araneus</taxon>
    </lineage>
</organism>
<evidence type="ECO:0000313" key="3">
    <source>
        <dbReference type="Proteomes" id="UP000499080"/>
    </source>
</evidence>
<dbReference type="Proteomes" id="UP000499080">
    <property type="component" value="Unassembled WGS sequence"/>
</dbReference>
<protein>
    <submittedName>
        <fullName evidence="2">Uncharacterized protein</fullName>
    </submittedName>
</protein>
<reference evidence="2 3" key="1">
    <citation type="journal article" date="2019" name="Sci. Rep.">
        <title>Orb-weaving spider Araneus ventricosus genome elucidates the spidroin gene catalogue.</title>
        <authorList>
            <person name="Kono N."/>
            <person name="Nakamura H."/>
            <person name="Ohtoshi R."/>
            <person name="Moran D.A.P."/>
            <person name="Shinohara A."/>
            <person name="Yoshida Y."/>
            <person name="Fujiwara M."/>
            <person name="Mori M."/>
            <person name="Tomita M."/>
            <person name="Arakawa K."/>
        </authorList>
    </citation>
    <scope>NUCLEOTIDE SEQUENCE [LARGE SCALE GENOMIC DNA]</scope>
</reference>
<dbReference type="AlphaFoldDB" id="A0A4Y2PNF1"/>
<dbReference type="OrthoDB" id="6426648at2759"/>
<sequence>MGGGGPGVCDAPAHTGDLPHCCQRGSLPIDWVRHSFAAAQLLPIFFYSPPDFTGDTFSKSPPPPYLLRVLNSPLPSVSLPSPRFNPLPEGADEESR</sequence>
<feature type="region of interest" description="Disordered" evidence="1">
    <location>
        <begin position="75"/>
        <end position="96"/>
    </location>
</feature>
<accession>A0A4Y2PNF1</accession>
<evidence type="ECO:0000256" key="1">
    <source>
        <dbReference type="SAM" id="MobiDB-lite"/>
    </source>
</evidence>
<evidence type="ECO:0000313" key="2">
    <source>
        <dbReference type="EMBL" id="GBN52649.1"/>
    </source>
</evidence>